<accession>A0A2I1HSR0</accession>
<protein>
    <submittedName>
        <fullName evidence="2">Uncharacterized protein</fullName>
    </submittedName>
</protein>
<name>A0A2I1HSR0_9GLOM</name>
<evidence type="ECO:0000256" key="1">
    <source>
        <dbReference type="SAM" id="MobiDB-lite"/>
    </source>
</evidence>
<dbReference type="Proteomes" id="UP000234323">
    <property type="component" value="Unassembled WGS sequence"/>
</dbReference>
<proteinExistence type="predicted"/>
<feature type="region of interest" description="Disordered" evidence="1">
    <location>
        <begin position="55"/>
        <end position="86"/>
    </location>
</feature>
<feature type="region of interest" description="Disordered" evidence="1">
    <location>
        <begin position="1"/>
        <end position="22"/>
    </location>
</feature>
<comment type="caution">
    <text evidence="2">The sequence shown here is derived from an EMBL/GenBank/DDBJ whole genome shotgun (WGS) entry which is preliminary data.</text>
</comment>
<keyword evidence="3" id="KW-1185">Reference proteome</keyword>
<sequence length="256" mass="28635">MNNGNTTPTFSASDPQHTPLINQQSNNNIMTILATFAQMITAASLTVTQPNALNNAPSDIIPSRSSNTTLSTPSNTTPSNTTPSNTMIASIAPANQLANLFIDECKTLFLRIRKPTPELILALARNCANHLGVTLNASDAKNKGRGWFSTWRTRLYDECLEISFDFIDRYGCTASKLPNETQLRKFISKDDVINVFEPQLRKVKRDELVTNHNSWRLLKDYIADVVLLMINHYTIINVTRTQYKAATVTTNDRTAW</sequence>
<dbReference type="VEuPathDB" id="FungiDB:RhiirA1_456191"/>
<dbReference type="EMBL" id="LLXI01006078">
    <property type="protein sequence ID" value="PKY61910.1"/>
    <property type="molecule type" value="Genomic_DNA"/>
</dbReference>
<gene>
    <name evidence="2" type="ORF">RhiirA4_487548</name>
</gene>
<organism evidence="2 3">
    <name type="scientific">Rhizophagus irregularis</name>
    <dbReference type="NCBI Taxonomy" id="588596"/>
    <lineage>
        <taxon>Eukaryota</taxon>
        <taxon>Fungi</taxon>
        <taxon>Fungi incertae sedis</taxon>
        <taxon>Mucoromycota</taxon>
        <taxon>Glomeromycotina</taxon>
        <taxon>Glomeromycetes</taxon>
        <taxon>Glomerales</taxon>
        <taxon>Glomeraceae</taxon>
        <taxon>Rhizophagus</taxon>
    </lineage>
</organism>
<evidence type="ECO:0000313" key="2">
    <source>
        <dbReference type="EMBL" id="PKY61910.1"/>
    </source>
</evidence>
<feature type="compositionally biased region" description="Low complexity" evidence="1">
    <location>
        <begin position="62"/>
        <end position="86"/>
    </location>
</feature>
<evidence type="ECO:0000313" key="3">
    <source>
        <dbReference type="Proteomes" id="UP000234323"/>
    </source>
</evidence>
<reference evidence="2 3" key="1">
    <citation type="submission" date="2015-10" db="EMBL/GenBank/DDBJ databases">
        <title>Genome analyses suggest a sexual origin of heterokaryosis in a supposedly ancient asexual fungus.</title>
        <authorList>
            <person name="Ropars J."/>
            <person name="Sedzielewska K."/>
            <person name="Noel J."/>
            <person name="Charron P."/>
            <person name="Farinelli L."/>
            <person name="Marton T."/>
            <person name="Kruger M."/>
            <person name="Pelin A."/>
            <person name="Brachmann A."/>
            <person name="Corradi N."/>
        </authorList>
    </citation>
    <scope>NUCLEOTIDE SEQUENCE [LARGE SCALE GENOMIC DNA]</scope>
    <source>
        <strain evidence="2 3">A4</strain>
    </source>
</reference>
<dbReference type="VEuPathDB" id="FungiDB:FUN_022395"/>
<dbReference type="AlphaFoldDB" id="A0A2I1HSR0"/>
<dbReference type="VEuPathDB" id="FungiDB:RhiirFUN_010381"/>